<name>A0A953JC30_9BACT</name>
<accession>A0A953JC30</accession>
<evidence type="ECO:0000313" key="2">
    <source>
        <dbReference type="Proteomes" id="UP000705867"/>
    </source>
</evidence>
<reference evidence="1" key="1">
    <citation type="journal article" date="2021" name="bioRxiv">
        <title>Unraveling nitrogen, sulfur and carbon metabolic pathways and microbial community transcriptional responses to substrate deprivation and toxicity stresses in a bioreactor mimicking anoxic brackish coastal sediment conditions.</title>
        <authorList>
            <person name="Martins P.D."/>
            <person name="Echeveste M.J."/>
            <person name="Arshad A."/>
            <person name="Kurth J."/>
            <person name="Ouboter H."/>
            <person name="Jetten M.S.M."/>
            <person name="Welte C.U."/>
        </authorList>
    </citation>
    <scope>NUCLEOTIDE SEQUENCE</scope>
    <source>
        <strain evidence="1">MAG_39</strain>
    </source>
</reference>
<reference evidence="1" key="2">
    <citation type="submission" date="2021-08" db="EMBL/GenBank/DDBJ databases">
        <authorList>
            <person name="Dalcin Martins P."/>
        </authorList>
    </citation>
    <scope>NUCLEOTIDE SEQUENCE</scope>
    <source>
        <strain evidence="1">MAG_39</strain>
    </source>
</reference>
<dbReference type="AlphaFoldDB" id="A0A953JC30"/>
<dbReference type="Proteomes" id="UP000705867">
    <property type="component" value="Unassembled WGS sequence"/>
</dbReference>
<sequence>MIYDINTGSKTCVKQTAIKAGFPWILDLDEDGDKETMLFTLETGYRTIEVYQKQTDGSWLLTKRIQAQAQAPERFISSPEPFKGGDGKWYVVYATTSLTPLEFYKEENTEATGSIWIATLFDDSAPERITPDSSISPAKRSEPEALTLPNGKTAIYYTYSFYDEELVEYTELSTLKMARIVFSVP</sequence>
<gene>
    <name evidence="1" type="ORF">K8I29_06705</name>
</gene>
<dbReference type="EMBL" id="JAIOIV010000053">
    <property type="protein sequence ID" value="MBZ0155890.1"/>
    <property type="molecule type" value="Genomic_DNA"/>
</dbReference>
<organism evidence="1 2">
    <name type="scientific">Candidatus Nitrobium versatile</name>
    <dbReference type="NCBI Taxonomy" id="2884831"/>
    <lineage>
        <taxon>Bacteria</taxon>
        <taxon>Pseudomonadati</taxon>
        <taxon>Nitrospirota</taxon>
        <taxon>Nitrospiria</taxon>
        <taxon>Nitrospirales</taxon>
        <taxon>Nitrospiraceae</taxon>
        <taxon>Candidatus Nitrobium</taxon>
    </lineage>
</organism>
<comment type="caution">
    <text evidence="1">The sequence shown here is derived from an EMBL/GenBank/DDBJ whole genome shotgun (WGS) entry which is preliminary data.</text>
</comment>
<protein>
    <submittedName>
        <fullName evidence="1">Uncharacterized protein</fullName>
    </submittedName>
</protein>
<proteinExistence type="predicted"/>
<evidence type="ECO:0000313" key="1">
    <source>
        <dbReference type="EMBL" id="MBZ0155890.1"/>
    </source>
</evidence>